<accession>A0A1F6CK79</accession>
<evidence type="ECO:0000313" key="3">
    <source>
        <dbReference type="Proteomes" id="UP000176445"/>
    </source>
</evidence>
<proteinExistence type="predicted"/>
<evidence type="ECO:0000259" key="1">
    <source>
        <dbReference type="PROSITE" id="PS50164"/>
    </source>
</evidence>
<comment type="caution">
    <text evidence="2">The sequence shown here is derived from an EMBL/GenBank/DDBJ whole genome shotgun (WGS) entry which is preliminary data.</text>
</comment>
<dbReference type="PROSITE" id="PS50164">
    <property type="entry name" value="GIY_YIG"/>
    <property type="match status" value="1"/>
</dbReference>
<dbReference type="Proteomes" id="UP000176445">
    <property type="component" value="Unassembled WGS sequence"/>
</dbReference>
<dbReference type="InterPro" id="IPR000305">
    <property type="entry name" value="GIY-YIG_endonuc"/>
</dbReference>
<organism evidence="2 3">
    <name type="scientific">Candidatus Kaiserbacteria bacterium RIFCSPHIGHO2_01_FULL_54_36b</name>
    <dbReference type="NCBI Taxonomy" id="1798483"/>
    <lineage>
        <taxon>Bacteria</taxon>
        <taxon>Candidatus Kaiseribacteriota</taxon>
    </lineage>
</organism>
<reference evidence="2 3" key="1">
    <citation type="journal article" date="2016" name="Nat. Commun.">
        <title>Thousands of microbial genomes shed light on interconnected biogeochemical processes in an aquifer system.</title>
        <authorList>
            <person name="Anantharaman K."/>
            <person name="Brown C.T."/>
            <person name="Hug L.A."/>
            <person name="Sharon I."/>
            <person name="Castelle C.J."/>
            <person name="Probst A.J."/>
            <person name="Thomas B.C."/>
            <person name="Singh A."/>
            <person name="Wilkins M.J."/>
            <person name="Karaoz U."/>
            <person name="Brodie E.L."/>
            <person name="Williams K.H."/>
            <person name="Hubbard S.S."/>
            <person name="Banfield J.F."/>
        </authorList>
    </citation>
    <scope>NUCLEOTIDE SEQUENCE [LARGE SCALE GENOMIC DNA]</scope>
</reference>
<protein>
    <recommendedName>
        <fullName evidence="1">GIY-YIG domain-containing protein</fullName>
    </recommendedName>
</protein>
<feature type="domain" description="GIY-YIG" evidence="1">
    <location>
        <begin position="12"/>
        <end position="102"/>
    </location>
</feature>
<sequence>MSPLSQSTIEKIGYYVYLLIDPRTDKVFYVGKGCGNRINHHLLGALEESTKETEKIKRIREIQAAGLEVDHTILRHGLTEKEAFEVESAAIDLLGLENLTNLVRGHYSLVRGKMTLKNIKTEYEALDALFDEPVMLIRINQLYRYEMPANELYEATRKAWKVGPRAKTIRIACAVYLGIIREVYTVDEWLPAPDAPGRLMFNGKIAPPEIREKYIDKSVAHVWKQGSQNPIKYVG</sequence>
<dbReference type="EMBL" id="MFKW01000077">
    <property type="protein sequence ID" value="OGG49282.1"/>
    <property type="molecule type" value="Genomic_DNA"/>
</dbReference>
<evidence type="ECO:0000313" key="2">
    <source>
        <dbReference type="EMBL" id="OGG49282.1"/>
    </source>
</evidence>
<dbReference type="CDD" id="cd10440">
    <property type="entry name" value="GIY-YIG_COG3680"/>
    <property type="match status" value="1"/>
</dbReference>
<dbReference type="Pfam" id="PF22945">
    <property type="entry name" value="LEM-3_GIY-YIG"/>
    <property type="match status" value="1"/>
</dbReference>
<name>A0A1F6CK79_9BACT</name>
<gene>
    <name evidence="2" type="ORF">A2704_01120</name>
</gene>
<dbReference type="AlphaFoldDB" id="A0A1F6CK79"/>